<proteinExistence type="predicted"/>
<dbReference type="AlphaFoldDB" id="A0AA88CKA2"/>
<evidence type="ECO:0000313" key="2">
    <source>
        <dbReference type="EMBL" id="GMN20890.1"/>
    </source>
</evidence>
<comment type="caution">
    <text evidence="2">The sequence shown here is derived from an EMBL/GenBank/DDBJ whole genome shotgun (WGS) entry which is preliminary data.</text>
</comment>
<dbReference type="Proteomes" id="UP001187192">
    <property type="component" value="Unassembled WGS sequence"/>
</dbReference>
<protein>
    <submittedName>
        <fullName evidence="2">Uncharacterized protein</fullName>
    </submittedName>
</protein>
<keyword evidence="1" id="KW-0732">Signal</keyword>
<dbReference type="EMBL" id="BTGU01003945">
    <property type="protein sequence ID" value="GMN20890.1"/>
    <property type="molecule type" value="Genomic_DNA"/>
</dbReference>
<sequence>MASYLYFLVFFVLKFTTTSVTDFDSNWFYDDGVAYSSNFTLYATTIKNRGVWTSNGNNKNVGHPENISAANRKENNHMDFIYTPSPSPSSLPKVPIFNGHQKKDQFFLKNLQNKSKHEYHNESLSLSLDQVKPFNVSSVLLPLRLAADVVVLEADVMSGGRSLRSDFTMSRESWGIALEAQRPKLTVLKSTMANHICTPPLLPTGGARSVLQISNIMTKTIVVPLVTVELFGKSSGSSMVLALDGITPKHSQPYKLTTVQDSILNSKGFHPLTIRRAGVPNDLDLRPNLHEVKLCVHFYTL</sequence>
<reference evidence="2" key="1">
    <citation type="submission" date="2023-07" db="EMBL/GenBank/DDBJ databases">
        <title>draft genome sequence of fig (Ficus carica).</title>
        <authorList>
            <person name="Takahashi T."/>
            <person name="Nishimura K."/>
        </authorList>
    </citation>
    <scope>NUCLEOTIDE SEQUENCE</scope>
</reference>
<accession>A0AA88CKA2</accession>
<organism evidence="2 3">
    <name type="scientific">Ficus carica</name>
    <name type="common">Common fig</name>
    <dbReference type="NCBI Taxonomy" id="3494"/>
    <lineage>
        <taxon>Eukaryota</taxon>
        <taxon>Viridiplantae</taxon>
        <taxon>Streptophyta</taxon>
        <taxon>Embryophyta</taxon>
        <taxon>Tracheophyta</taxon>
        <taxon>Spermatophyta</taxon>
        <taxon>Magnoliopsida</taxon>
        <taxon>eudicotyledons</taxon>
        <taxon>Gunneridae</taxon>
        <taxon>Pentapetalae</taxon>
        <taxon>rosids</taxon>
        <taxon>fabids</taxon>
        <taxon>Rosales</taxon>
        <taxon>Moraceae</taxon>
        <taxon>Ficeae</taxon>
        <taxon>Ficus</taxon>
    </lineage>
</organism>
<name>A0AA88CKA2_FICCA</name>
<evidence type="ECO:0000256" key="1">
    <source>
        <dbReference type="SAM" id="SignalP"/>
    </source>
</evidence>
<gene>
    <name evidence="2" type="ORF">TIFTF001_045398</name>
</gene>
<feature type="signal peptide" evidence="1">
    <location>
        <begin position="1"/>
        <end position="20"/>
    </location>
</feature>
<keyword evidence="3" id="KW-1185">Reference proteome</keyword>
<evidence type="ECO:0000313" key="3">
    <source>
        <dbReference type="Proteomes" id="UP001187192"/>
    </source>
</evidence>
<feature type="chain" id="PRO_5041689860" evidence="1">
    <location>
        <begin position="21"/>
        <end position="301"/>
    </location>
</feature>